<dbReference type="EMBL" id="JBGOOS010000001">
    <property type="protein sequence ID" value="MEZ8207432.1"/>
    <property type="molecule type" value="Genomic_DNA"/>
</dbReference>
<evidence type="ECO:0000313" key="1">
    <source>
        <dbReference type="EMBL" id="MEZ8207432.1"/>
    </source>
</evidence>
<gene>
    <name evidence="1" type="ORF">ACED39_01405</name>
</gene>
<dbReference type="Gene3D" id="2.40.160.10">
    <property type="entry name" value="Porin"/>
    <property type="match status" value="1"/>
</dbReference>
<dbReference type="RefSeq" id="WP_371718384.1">
    <property type="nucleotide sequence ID" value="NZ_JBGOOF010000009.1"/>
</dbReference>
<organism evidence="1 2">
    <name type="scientific">Vibrio bivalvicida</name>
    <dbReference type="NCBI Taxonomy" id="1276888"/>
    <lineage>
        <taxon>Bacteria</taxon>
        <taxon>Pseudomonadati</taxon>
        <taxon>Pseudomonadota</taxon>
        <taxon>Gammaproteobacteria</taxon>
        <taxon>Vibrionales</taxon>
        <taxon>Vibrionaceae</taxon>
        <taxon>Vibrio</taxon>
        <taxon>Vibrio oreintalis group</taxon>
    </lineage>
</organism>
<evidence type="ECO:0000313" key="2">
    <source>
        <dbReference type="Proteomes" id="UP001569151"/>
    </source>
</evidence>
<accession>A0ABV4MCY5</accession>
<keyword evidence="2" id="KW-1185">Reference proteome</keyword>
<protein>
    <submittedName>
        <fullName evidence="1">Sulfate ABC transporter permease</fullName>
    </submittedName>
</protein>
<dbReference type="Proteomes" id="UP001569151">
    <property type="component" value="Unassembled WGS sequence"/>
</dbReference>
<name>A0ABV4MCY5_9VIBR</name>
<sequence length="345" mass="39112">MSTIVMLGGIPTLSLAQVALSDNIQFSGFGTFTAAKSDNQLPILSGRNITDEWCFDCDTTLGVQADWRISSKLRTTVQVVKRPEDTFSSPELERALIEYSTESFRAKVGRLRTPMFIMSEYYYVSSAYPWIRLPPEVYGNSLGLTYYEGVSVDMLHAFDNGNQIVFSPYIAIPREEQVNQYGAPFSLEISRALGFSSEFLYGDSLLHIAYVNLGATLTGLRTVPKSYDLDVFSLGISHYFGQLHFQAETMLSQNFSSDWYISVDYQLENLTPYIQYGQARLTHETESYLVGFRYDWTPRINTSIEWQRFSGRENVISGQFTLPQEPSKPLSSKVDLFSISLSFTF</sequence>
<comment type="caution">
    <text evidence="1">The sequence shown here is derived from an EMBL/GenBank/DDBJ whole genome shotgun (WGS) entry which is preliminary data.</text>
</comment>
<dbReference type="InterPro" id="IPR023614">
    <property type="entry name" value="Porin_dom_sf"/>
</dbReference>
<proteinExistence type="predicted"/>
<dbReference type="SUPFAM" id="SSF56935">
    <property type="entry name" value="Porins"/>
    <property type="match status" value="1"/>
</dbReference>
<reference evidence="1 2" key="1">
    <citation type="submission" date="2024-06" db="EMBL/GenBank/DDBJ databases">
        <authorList>
            <person name="Steensen K."/>
            <person name="Seneca J."/>
            <person name="Bartlau N."/>
            <person name="Yu A.X."/>
            <person name="Polz M.F."/>
        </authorList>
    </citation>
    <scope>NUCLEOTIDE SEQUENCE [LARGE SCALE GENOMIC DNA]</scope>
    <source>
        <strain evidence="1 2">1F146</strain>
    </source>
</reference>